<gene>
    <name evidence="2" type="ORF">PF011_g33090</name>
</gene>
<reference evidence="2 3" key="1">
    <citation type="submission" date="2018-09" db="EMBL/GenBank/DDBJ databases">
        <title>Genomic investigation of the strawberry pathogen Phytophthora fragariae indicates pathogenicity is determined by transcriptional variation in three key races.</title>
        <authorList>
            <person name="Adams T.M."/>
            <person name="Armitage A.D."/>
            <person name="Sobczyk M.K."/>
            <person name="Bates H.J."/>
            <person name="Dunwell J.M."/>
            <person name="Nellist C.F."/>
            <person name="Harrison R.J."/>
        </authorList>
    </citation>
    <scope>NUCLEOTIDE SEQUENCE [LARGE SCALE GENOMIC DNA]</scope>
    <source>
        <strain evidence="2 3">SCRP245</strain>
    </source>
</reference>
<feature type="region of interest" description="Disordered" evidence="1">
    <location>
        <begin position="44"/>
        <end position="67"/>
    </location>
</feature>
<evidence type="ECO:0000313" key="2">
    <source>
        <dbReference type="EMBL" id="KAE8950958.1"/>
    </source>
</evidence>
<sequence>MFVDMFVDDGGIPTTKFVDMPCNQNSVNQVFKDNIKTGEIESVNKPGMRIDDGGAVSAATNTTMSRL</sequence>
<evidence type="ECO:0008006" key="4">
    <source>
        <dbReference type="Google" id="ProtNLM"/>
    </source>
</evidence>
<accession>A0A6A3GAF7</accession>
<dbReference type="AlphaFoldDB" id="A0A6A3GAF7"/>
<dbReference type="EMBL" id="QXFW01012539">
    <property type="protein sequence ID" value="KAE8950958.1"/>
    <property type="molecule type" value="Genomic_DNA"/>
</dbReference>
<dbReference type="Proteomes" id="UP000460718">
    <property type="component" value="Unassembled WGS sequence"/>
</dbReference>
<name>A0A6A3GAF7_9STRA</name>
<evidence type="ECO:0000313" key="3">
    <source>
        <dbReference type="Proteomes" id="UP000460718"/>
    </source>
</evidence>
<evidence type="ECO:0000256" key="1">
    <source>
        <dbReference type="SAM" id="MobiDB-lite"/>
    </source>
</evidence>
<feature type="compositionally biased region" description="Polar residues" evidence="1">
    <location>
        <begin position="58"/>
        <end position="67"/>
    </location>
</feature>
<organism evidence="2 3">
    <name type="scientific">Phytophthora fragariae</name>
    <dbReference type="NCBI Taxonomy" id="53985"/>
    <lineage>
        <taxon>Eukaryota</taxon>
        <taxon>Sar</taxon>
        <taxon>Stramenopiles</taxon>
        <taxon>Oomycota</taxon>
        <taxon>Peronosporomycetes</taxon>
        <taxon>Peronosporales</taxon>
        <taxon>Peronosporaceae</taxon>
        <taxon>Phytophthora</taxon>
    </lineage>
</organism>
<proteinExistence type="predicted"/>
<feature type="non-terminal residue" evidence="2">
    <location>
        <position position="67"/>
    </location>
</feature>
<protein>
    <recommendedName>
        <fullName evidence="4">Pectate lyase</fullName>
    </recommendedName>
</protein>
<comment type="caution">
    <text evidence="2">The sequence shown here is derived from an EMBL/GenBank/DDBJ whole genome shotgun (WGS) entry which is preliminary data.</text>
</comment>